<gene>
    <name evidence="2" type="ORF">CC1G_15215</name>
</gene>
<feature type="region of interest" description="Disordered" evidence="1">
    <location>
        <begin position="1"/>
        <end position="26"/>
    </location>
</feature>
<dbReference type="InParanoid" id="D6RPK0"/>
<protein>
    <submittedName>
        <fullName evidence="2">Uncharacterized protein</fullName>
    </submittedName>
</protein>
<proteinExistence type="predicted"/>
<dbReference type="HOGENOM" id="CLU_2722143_0_0_1"/>
<evidence type="ECO:0000313" key="3">
    <source>
        <dbReference type="Proteomes" id="UP000001861"/>
    </source>
</evidence>
<evidence type="ECO:0000313" key="2">
    <source>
        <dbReference type="EMBL" id="EFI27086.1"/>
    </source>
</evidence>
<name>D6RPK0_COPC7</name>
<feature type="compositionally biased region" description="Low complexity" evidence="1">
    <location>
        <begin position="55"/>
        <end position="72"/>
    </location>
</feature>
<dbReference type="Proteomes" id="UP000001861">
    <property type="component" value="Unassembled WGS sequence"/>
</dbReference>
<dbReference type="RefSeq" id="XP_002910580.1">
    <property type="nucleotide sequence ID" value="XM_002910534.1"/>
</dbReference>
<dbReference type="AlphaFoldDB" id="D6RPK0"/>
<sequence length="72" mass="8350">MQDYSDPRCPPSYTPNDVYPPSYQPDLRHQSAQYSAQFYDQYNPAYNGQPEITFMPQMGQQPPSSMQNLQGR</sequence>
<evidence type="ECO:0000256" key="1">
    <source>
        <dbReference type="SAM" id="MobiDB-lite"/>
    </source>
</evidence>
<dbReference type="VEuPathDB" id="FungiDB:CC1G_15215"/>
<dbReference type="KEGG" id="cci:CC1G_15215"/>
<organism evidence="2 3">
    <name type="scientific">Coprinopsis cinerea (strain Okayama-7 / 130 / ATCC MYA-4618 / FGSC 9003)</name>
    <name type="common">Inky cap fungus</name>
    <name type="synonym">Hormographiella aspergillata</name>
    <dbReference type="NCBI Taxonomy" id="240176"/>
    <lineage>
        <taxon>Eukaryota</taxon>
        <taxon>Fungi</taxon>
        <taxon>Dikarya</taxon>
        <taxon>Basidiomycota</taxon>
        <taxon>Agaricomycotina</taxon>
        <taxon>Agaricomycetes</taxon>
        <taxon>Agaricomycetidae</taxon>
        <taxon>Agaricales</taxon>
        <taxon>Agaricineae</taxon>
        <taxon>Psathyrellaceae</taxon>
        <taxon>Coprinopsis</taxon>
    </lineage>
</organism>
<dbReference type="EMBL" id="AACS02000009">
    <property type="protein sequence ID" value="EFI27086.1"/>
    <property type="molecule type" value="Genomic_DNA"/>
</dbReference>
<dbReference type="GeneID" id="9379530"/>
<comment type="caution">
    <text evidence="2">The sequence shown here is derived from an EMBL/GenBank/DDBJ whole genome shotgun (WGS) entry which is preliminary data.</text>
</comment>
<feature type="region of interest" description="Disordered" evidence="1">
    <location>
        <begin position="45"/>
        <end position="72"/>
    </location>
</feature>
<keyword evidence="3" id="KW-1185">Reference proteome</keyword>
<accession>D6RPK0</accession>
<reference evidence="2 3" key="1">
    <citation type="journal article" date="2010" name="Proc. Natl. Acad. Sci. U.S.A.">
        <title>Insights into evolution of multicellular fungi from the assembled chromosomes of the mushroom Coprinopsis cinerea (Coprinus cinereus).</title>
        <authorList>
            <person name="Stajich J.E."/>
            <person name="Wilke S.K."/>
            <person name="Ahren D."/>
            <person name="Au C.H."/>
            <person name="Birren B.W."/>
            <person name="Borodovsky M."/>
            <person name="Burns C."/>
            <person name="Canback B."/>
            <person name="Casselton L.A."/>
            <person name="Cheng C.K."/>
            <person name="Deng J."/>
            <person name="Dietrich F.S."/>
            <person name="Fargo D.C."/>
            <person name="Farman M.L."/>
            <person name="Gathman A.C."/>
            <person name="Goldberg J."/>
            <person name="Guigo R."/>
            <person name="Hoegger P.J."/>
            <person name="Hooker J.B."/>
            <person name="Huggins A."/>
            <person name="James T.Y."/>
            <person name="Kamada T."/>
            <person name="Kilaru S."/>
            <person name="Kodira C."/>
            <person name="Kues U."/>
            <person name="Kupfer D."/>
            <person name="Kwan H.S."/>
            <person name="Lomsadze A."/>
            <person name="Li W."/>
            <person name="Lilly W.W."/>
            <person name="Ma L.J."/>
            <person name="Mackey A.J."/>
            <person name="Manning G."/>
            <person name="Martin F."/>
            <person name="Muraguchi H."/>
            <person name="Natvig D.O."/>
            <person name="Palmerini H."/>
            <person name="Ramesh M.A."/>
            <person name="Rehmeyer C.J."/>
            <person name="Roe B.A."/>
            <person name="Shenoy N."/>
            <person name="Stanke M."/>
            <person name="Ter-Hovhannisyan V."/>
            <person name="Tunlid A."/>
            <person name="Velagapudi R."/>
            <person name="Vision T.J."/>
            <person name="Zeng Q."/>
            <person name="Zolan M.E."/>
            <person name="Pukkila P.J."/>
        </authorList>
    </citation>
    <scope>NUCLEOTIDE SEQUENCE [LARGE SCALE GENOMIC DNA]</scope>
    <source>
        <strain evidence="3">Okayama-7 / 130 / ATCC MYA-4618 / FGSC 9003</strain>
    </source>
</reference>